<sequence length="82" mass="9741">MRYSTWWLRDASYLRLKNMELGYTLPKAWQSTINSKNIRLFLRGSNLLTFAKFKMWDPEIGSQNGLRYPLNKICTVGFEITF</sequence>
<gene>
    <name evidence="1" type="ORF">SDC9_146160</name>
</gene>
<organism evidence="1">
    <name type="scientific">bioreactor metagenome</name>
    <dbReference type="NCBI Taxonomy" id="1076179"/>
    <lineage>
        <taxon>unclassified sequences</taxon>
        <taxon>metagenomes</taxon>
        <taxon>ecological metagenomes</taxon>
    </lineage>
</organism>
<evidence type="ECO:0000313" key="1">
    <source>
        <dbReference type="EMBL" id="MPM98970.1"/>
    </source>
</evidence>
<dbReference type="AlphaFoldDB" id="A0A645EAW8"/>
<protein>
    <recommendedName>
        <fullName evidence="2">TonB-dependent receptor SusC</fullName>
    </recommendedName>
</protein>
<name>A0A645EAW8_9ZZZZ</name>
<proteinExistence type="predicted"/>
<evidence type="ECO:0008006" key="2">
    <source>
        <dbReference type="Google" id="ProtNLM"/>
    </source>
</evidence>
<dbReference type="EMBL" id="VSSQ01045093">
    <property type="protein sequence ID" value="MPM98970.1"/>
    <property type="molecule type" value="Genomic_DNA"/>
</dbReference>
<comment type="caution">
    <text evidence="1">The sequence shown here is derived from an EMBL/GenBank/DDBJ whole genome shotgun (WGS) entry which is preliminary data.</text>
</comment>
<reference evidence="1" key="1">
    <citation type="submission" date="2019-08" db="EMBL/GenBank/DDBJ databases">
        <authorList>
            <person name="Kucharzyk K."/>
            <person name="Murdoch R.W."/>
            <person name="Higgins S."/>
            <person name="Loffler F."/>
        </authorList>
    </citation>
    <scope>NUCLEOTIDE SEQUENCE</scope>
</reference>
<accession>A0A645EAW8</accession>